<comment type="caution">
    <text evidence="4">The sequence shown here is derived from an EMBL/GenBank/DDBJ whole genome shotgun (WGS) entry which is preliminary data.</text>
</comment>
<dbReference type="GO" id="GO:0032259">
    <property type="term" value="P:methylation"/>
    <property type="evidence" value="ECO:0007669"/>
    <property type="project" value="UniProtKB-KW"/>
</dbReference>
<accession>A0A846H529</accession>
<dbReference type="NCBIfam" id="TIGR03438">
    <property type="entry name" value="egtD_ergothio"/>
    <property type="match status" value="1"/>
</dbReference>
<evidence type="ECO:0000313" key="5">
    <source>
        <dbReference type="Proteomes" id="UP000031549"/>
    </source>
</evidence>
<organism evidence="4 5">
    <name type="scientific">Hassallia byssoidea VB512170</name>
    <dbReference type="NCBI Taxonomy" id="1304833"/>
    <lineage>
        <taxon>Bacteria</taxon>
        <taxon>Bacillati</taxon>
        <taxon>Cyanobacteriota</taxon>
        <taxon>Cyanophyceae</taxon>
        <taxon>Nostocales</taxon>
        <taxon>Tolypothrichaceae</taxon>
        <taxon>Hassallia</taxon>
    </lineage>
</organism>
<dbReference type="SUPFAM" id="SSF53335">
    <property type="entry name" value="S-adenosyl-L-methionine-dependent methyltransferases"/>
    <property type="match status" value="1"/>
</dbReference>
<dbReference type="Proteomes" id="UP000031549">
    <property type="component" value="Unassembled WGS sequence"/>
</dbReference>
<dbReference type="AlphaFoldDB" id="A0A846H529"/>
<dbReference type="InterPro" id="IPR035094">
    <property type="entry name" value="EgtD"/>
</dbReference>
<evidence type="ECO:0000256" key="2">
    <source>
        <dbReference type="ARBA" id="ARBA00022679"/>
    </source>
</evidence>
<dbReference type="EC" id="2.1.1.44" evidence="4"/>
<gene>
    <name evidence="4" type="primary">egtD</name>
    <name evidence="4" type="ORF">PI95_007655</name>
</gene>
<dbReference type="RefSeq" id="WP_039739334.1">
    <property type="nucleotide sequence ID" value="NZ_JTCM02000010.1"/>
</dbReference>
<name>A0A846H529_9CYAN</name>
<dbReference type="EMBL" id="JTCM02000010">
    <property type="protein sequence ID" value="NEU72452.1"/>
    <property type="molecule type" value="Genomic_DNA"/>
</dbReference>
<evidence type="ECO:0000259" key="3">
    <source>
        <dbReference type="Pfam" id="PF10017"/>
    </source>
</evidence>
<keyword evidence="5" id="KW-1185">Reference proteome</keyword>
<feature type="domain" description="Histidine-specific methyltransferase SAM-dependent" evidence="3">
    <location>
        <begin position="39"/>
        <end position="341"/>
    </location>
</feature>
<dbReference type="InterPro" id="IPR017804">
    <property type="entry name" value="MeTrfase_EgtD-like"/>
</dbReference>
<protein>
    <submittedName>
        <fullName evidence="4">L-histidine N(Alpha)-methyltransferase</fullName>
        <ecNumber evidence="4">2.1.1.44</ecNumber>
    </submittedName>
</protein>
<evidence type="ECO:0000256" key="1">
    <source>
        <dbReference type="ARBA" id="ARBA00022603"/>
    </source>
</evidence>
<dbReference type="InterPro" id="IPR019257">
    <property type="entry name" value="MeTrfase_dom"/>
</dbReference>
<dbReference type="PANTHER" id="PTHR43397">
    <property type="entry name" value="ERGOTHIONEINE BIOSYNTHESIS PROTEIN 1"/>
    <property type="match status" value="1"/>
</dbReference>
<dbReference type="PIRSF" id="PIRSF018005">
    <property type="entry name" value="UCP018005"/>
    <property type="match status" value="1"/>
</dbReference>
<proteinExistence type="predicted"/>
<sequence length="344" mass="38758">MSISKAIASQVTSQNTIEKRLEIQRLLEPTLVVSSSAGSDVVKGLTQTPKSLPPRYFYDDRGSELFEQICELPEYYVTRTETAILQKCAKEIAKITGDCELVELGSGSSTKTRIILDAYKQLGYPLRYLPIDVSAGMLETSAKQLLTDYPSLQVHAIAGTYEMALAQLLPKQLPSRMICFIGSTLGNLNPQECDVFLSEIKDALQVGEYFLLGVDLQKPKHILEAAYDDSQGVTAAFNLNMLDHLNRRFEGNFDTTQFEHLAFYNETENQIEMHLKSMQKQTVELRALNLNVHFQQNETILTEISRKFDINIIKQQLAAKGLIPLDVWKDANQWFGLLLCQLQA</sequence>
<dbReference type="InterPro" id="IPR051128">
    <property type="entry name" value="EgtD_Methyltrsf_superfamily"/>
</dbReference>
<dbReference type="Pfam" id="PF10017">
    <property type="entry name" value="Methyltransf_33"/>
    <property type="match status" value="1"/>
</dbReference>
<dbReference type="GO" id="GO:0052706">
    <property type="term" value="F:L-histidine N(alpha)-methyltransferase activity"/>
    <property type="evidence" value="ECO:0007669"/>
    <property type="project" value="UniProtKB-EC"/>
</dbReference>
<dbReference type="Gene3D" id="3.40.50.150">
    <property type="entry name" value="Vaccinia Virus protein VP39"/>
    <property type="match status" value="1"/>
</dbReference>
<keyword evidence="1 4" id="KW-0489">Methyltransferase</keyword>
<dbReference type="InterPro" id="IPR029063">
    <property type="entry name" value="SAM-dependent_MTases_sf"/>
</dbReference>
<evidence type="ECO:0000313" key="4">
    <source>
        <dbReference type="EMBL" id="NEU72452.1"/>
    </source>
</evidence>
<dbReference type="PANTHER" id="PTHR43397:SF1">
    <property type="entry name" value="ERGOTHIONEINE BIOSYNTHESIS PROTEIN 1"/>
    <property type="match status" value="1"/>
</dbReference>
<keyword evidence="2 4" id="KW-0808">Transferase</keyword>
<reference evidence="4 5" key="1">
    <citation type="journal article" date="2015" name="Genome Announc.">
        <title>Draft Genome Sequence of Cyanobacterium Hassallia byssoidea Strain VB512170, Isolated from Monuments in India.</title>
        <authorList>
            <person name="Singh D."/>
            <person name="Chandrababunaidu M.M."/>
            <person name="Panda A."/>
            <person name="Sen D."/>
            <person name="Bhattacharyya S."/>
            <person name="Adhikary S.P."/>
            <person name="Tripathy S."/>
        </authorList>
    </citation>
    <scope>NUCLEOTIDE SEQUENCE [LARGE SCALE GENOMIC DNA]</scope>
    <source>
        <strain evidence="4 5">VB512170</strain>
    </source>
</reference>